<dbReference type="CDD" id="cd02980">
    <property type="entry name" value="TRX_Fd_family"/>
    <property type="match status" value="1"/>
</dbReference>
<proteinExistence type="predicted"/>
<dbReference type="SUPFAM" id="SSF52833">
    <property type="entry name" value="Thioredoxin-like"/>
    <property type="match status" value="1"/>
</dbReference>
<evidence type="ECO:0000313" key="1">
    <source>
        <dbReference type="EMBL" id="RPE72390.1"/>
    </source>
</evidence>
<comment type="caution">
    <text evidence="1">The sequence shown here is derived from an EMBL/GenBank/DDBJ whole genome shotgun (WGS) entry which is preliminary data.</text>
</comment>
<dbReference type="Proteomes" id="UP000272193">
    <property type="component" value="Unassembled WGS sequence"/>
</dbReference>
<sequence>MPEVRELVPRAADPSPGSSYYRRHIFFCLNQREGGQACCAAAGAQQAFDHCKQRVKELGLASPGQVRVNKAGCLDRCAAGPVAVVYPEAVWYSYVDLSDVDEIVESHLRDGRVVERLLTPAHLGR</sequence>
<reference evidence="1 2" key="1">
    <citation type="submission" date="2018-11" db="EMBL/GenBank/DDBJ databases">
        <title>Genomic Encyclopedia of Type Strains, Phase IV (KMG-IV): sequencing the most valuable type-strain genomes for metagenomic binning, comparative biology and taxonomic classification.</title>
        <authorList>
            <person name="Goeker M."/>
        </authorList>
    </citation>
    <scope>NUCLEOTIDE SEQUENCE [LARGE SCALE GENOMIC DNA]</scope>
    <source>
        <strain evidence="1 2">DSM 101684</strain>
    </source>
</reference>
<gene>
    <name evidence="1" type="ORF">EDC62_0078</name>
</gene>
<dbReference type="OrthoDB" id="9800597at2"/>
<dbReference type="EMBL" id="RKQL01000001">
    <property type="protein sequence ID" value="RPE72390.1"/>
    <property type="molecule type" value="Genomic_DNA"/>
</dbReference>
<dbReference type="AlphaFoldDB" id="A0A3N4VEU0"/>
<dbReference type="Gene3D" id="3.40.30.10">
    <property type="entry name" value="Glutaredoxin"/>
    <property type="match status" value="1"/>
</dbReference>
<keyword evidence="2" id="KW-1185">Reference proteome</keyword>
<evidence type="ECO:0000313" key="2">
    <source>
        <dbReference type="Proteomes" id="UP000272193"/>
    </source>
</evidence>
<name>A0A3N4VEU0_9BURK</name>
<dbReference type="InterPro" id="IPR036249">
    <property type="entry name" value="Thioredoxin-like_sf"/>
</dbReference>
<dbReference type="Pfam" id="PF01257">
    <property type="entry name" value="2Fe-2S_thioredx"/>
    <property type="match status" value="1"/>
</dbReference>
<organism evidence="1 2">
    <name type="scientific">Tibeticola sediminis</name>
    <dbReference type="NCBI Taxonomy" id="1917811"/>
    <lineage>
        <taxon>Bacteria</taxon>
        <taxon>Pseudomonadati</taxon>
        <taxon>Pseudomonadota</taxon>
        <taxon>Betaproteobacteria</taxon>
        <taxon>Burkholderiales</taxon>
        <taxon>Comamonadaceae</taxon>
        <taxon>Tibeticola</taxon>
    </lineage>
</organism>
<accession>A0A3N4VEU0</accession>
<protein>
    <submittedName>
        <fullName evidence="1">(2Fe-2S) ferredoxin</fullName>
    </submittedName>
</protein>
<dbReference type="RefSeq" id="WP_124221031.1">
    <property type="nucleotide sequence ID" value="NZ_RKQL01000001.1"/>
</dbReference>